<dbReference type="EMBL" id="VKHS01000123">
    <property type="protein sequence ID" value="MBB0229440.1"/>
    <property type="molecule type" value="Genomic_DNA"/>
</dbReference>
<dbReference type="SUPFAM" id="SSF81296">
    <property type="entry name" value="E set domains"/>
    <property type="match status" value="1"/>
</dbReference>
<feature type="domain" description="Moybdenum cofactor oxidoreductase dimerisation" evidence="2">
    <location>
        <begin position="458"/>
        <end position="503"/>
    </location>
</feature>
<dbReference type="GO" id="GO:0016491">
    <property type="term" value="F:oxidoreductase activity"/>
    <property type="evidence" value="ECO:0007669"/>
    <property type="project" value="InterPro"/>
</dbReference>
<accession>A0A7W3T1Y4</accession>
<dbReference type="InterPro" id="IPR005066">
    <property type="entry name" value="MoCF_OxRdtse_dimer"/>
</dbReference>
<feature type="non-terminal residue" evidence="3">
    <location>
        <position position="1"/>
    </location>
</feature>
<protein>
    <recommendedName>
        <fullName evidence="2">Moybdenum cofactor oxidoreductase dimerisation domain-containing protein</fullName>
    </recommendedName>
</protein>
<dbReference type="Proteomes" id="UP000530234">
    <property type="component" value="Unassembled WGS sequence"/>
</dbReference>
<evidence type="ECO:0000313" key="3">
    <source>
        <dbReference type="EMBL" id="MBB0229440.1"/>
    </source>
</evidence>
<evidence type="ECO:0000313" key="4">
    <source>
        <dbReference type="Proteomes" id="UP000530234"/>
    </source>
</evidence>
<dbReference type="InterPro" id="IPR014756">
    <property type="entry name" value="Ig_E-set"/>
</dbReference>
<dbReference type="Gene3D" id="2.60.40.650">
    <property type="match status" value="1"/>
</dbReference>
<proteinExistence type="predicted"/>
<comment type="caution">
    <text evidence="3">The sequence shown here is derived from an EMBL/GenBank/DDBJ whole genome shotgun (WGS) entry which is preliminary data.</text>
</comment>
<gene>
    <name evidence="3" type="ORF">FOE67_07915</name>
</gene>
<keyword evidence="4" id="KW-1185">Reference proteome</keyword>
<dbReference type="AlphaFoldDB" id="A0A7W3T1Y4"/>
<organism evidence="3 4">
    <name type="scientific">Streptomyces calidiresistens</name>
    <dbReference type="NCBI Taxonomy" id="1485586"/>
    <lineage>
        <taxon>Bacteria</taxon>
        <taxon>Bacillati</taxon>
        <taxon>Actinomycetota</taxon>
        <taxon>Actinomycetes</taxon>
        <taxon>Kitasatosporales</taxon>
        <taxon>Streptomycetaceae</taxon>
        <taxon>Streptomyces</taxon>
    </lineage>
</organism>
<dbReference type="Pfam" id="PF03404">
    <property type="entry name" value="Mo-co_dimer"/>
    <property type="match status" value="1"/>
</dbReference>
<feature type="region of interest" description="Disordered" evidence="1">
    <location>
        <begin position="494"/>
        <end position="517"/>
    </location>
</feature>
<reference evidence="4" key="1">
    <citation type="submission" date="2019-10" db="EMBL/GenBank/DDBJ databases">
        <title>Streptomyces sp. nov., a novel actinobacterium isolated from alkaline environment.</title>
        <authorList>
            <person name="Golinska P."/>
        </authorList>
    </citation>
    <scope>NUCLEOTIDE SEQUENCE [LARGE SCALE GENOMIC DNA]</scope>
    <source>
        <strain evidence="4">DSM 42108</strain>
    </source>
</reference>
<sequence>TASVALTADPGLGEEGAGVYGTTVTATDGEREVRTAGNLYMELRMSTVRVEHLDRAGEPTENWLTSAFNPITGEERFFEPDPDEGPHVGRLRLTEGNWTIDTRIGQAEENELTWMLRPWLEVGEKFEDIRLTHSSADARPVRMTLHDRRADHQGLTIGFELESEESEVQRSLALPGEISLRTAQIGSYPDQFEVIGGAMSTWETPDGTRRYHAATVDREGLPSGVTQHTTARDLARITTRVGMWAPGREVSLNASPREISLITYDNFYDSPAEVDVYIRPDDLGWDQWAIQWSSTSWDLESLHFATYPDLRPGSSRTDTFNVGVFGPAPENIGFVRAEGSIWGALWPLADGAGHPGGIYDATGETVLYRDGEEVSRVPDALGFVTLDVPAEAADYRLETSLSRAETPYGVVSSRVETAHTFHSAAPPEGEETQLPISAVRYQPDLALDSTAKAGKKIKVPLTVVGAAAGKNTQTLRIEVSLDGGNTWKTAKVTGKATDKKDNRSFTVHNPPAGGSVSLRAHLTDREGNTTEQTIIDAWRTR</sequence>
<dbReference type="GO" id="GO:0030151">
    <property type="term" value="F:molybdenum ion binding"/>
    <property type="evidence" value="ECO:0007669"/>
    <property type="project" value="InterPro"/>
</dbReference>
<name>A0A7W3T1Y4_9ACTN</name>
<evidence type="ECO:0000256" key="1">
    <source>
        <dbReference type="SAM" id="MobiDB-lite"/>
    </source>
</evidence>
<evidence type="ECO:0000259" key="2">
    <source>
        <dbReference type="Pfam" id="PF03404"/>
    </source>
</evidence>